<reference evidence="1 2" key="1">
    <citation type="submission" date="2019-02" db="EMBL/GenBank/DDBJ databases">
        <title>Deep-cultivation of Planctomycetes and their phenomic and genomic characterization uncovers novel biology.</title>
        <authorList>
            <person name="Wiegand S."/>
            <person name="Jogler M."/>
            <person name="Boedeker C."/>
            <person name="Pinto D."/>
            <person name="Vollmers J."/>
            <person name="Rivas-Marin E."/>
            <person name="Kohn T."/>
            <person name="Peeters S.H."/>
            <person name="Heuer A."/>
            <person name="Rast P."/>
            <person name="Oberbeckmann S."/>
            <person name="Bunk B."/>
            <person name="Jeske O."/>
            <person name="Meyerdierks A."/>
            <person name="Storesund J.E."/>
            <person name="Kallscheuer N."/>
            <person name="Luecker S."/>
            <person name="Lage O.M."/>
            <person name="Pohl T."/>
            <person name="Merkel B.J."/>
            <person name="Hornburger P."/>
            <person name="Mueller R.-W."/>
            <person name="Bruemmer F."/>
            <person name="Labrenz M."/>
            <person name="Spormann A.M."/>
            <person name="Op den Camp H."/>
            <person name="Overmann J."/>
            <person name="Amann R."/>
            <person name="Jetten M.S.M."/>
            <person name="Mascher T."/>
            <person name="Medema M.H."/>
            <person name="Devos D.P."/>
            <person name="Kaster A.-K."/>
            <person name="Ovreas L."/>
            <person name="Rohde M."/>
            <person name="Galperin M.Y."/>
            <person name="Jogler C."/>
        </authorList>
    </citation>
    <scope>NUCLEOTIDE SEQUENCE [LARGE SCALE GENOMIC DNA]</scope>
    <source>
        <strain evidence="1 2">ETA_A8</strain>
    </source>
</reference>
<dbReference type="EMBL" id="CP036274">
    <property type="protein sequence ID" value="QDU28459.1"/>
    <property type="molecule type" value="Genomic_DNA"/>
</dbReference>
<proteinExistence type="predicted"/>
<dbReference type="Proteomes" id="UP000315017">
    <property type="component" value="Chromosome"/>
</dbReference>
<dbReference type="RefSeq" id="WP_145090778.1">
    <property type="nucleotide sequence ID" value="NZ_CP036274.1"/>
</dbReference>
<evidence type="ECO:0000313" key="2">
    <source>
        <dbReference type="Proteomes" id="UP000315017"/>
    </source>
</evidence>
<organism evidence="1 2">
    <name type="scientific">Anatilimnocola aggregata</name>
    <dbReference type="NCBI Taxonomy" id="2528021"/>
    <lineage>
        <taxon>Bacteria</taxon>
        <taxon>Pseudomonadati</taxon>
        <taxon>Planctomycetota</taxon>
        <taxon>Planctomycetia</taxon>
        <taxon>Pirellulales</taxon>
        <taxon>Pirellulaceae</taxon>
        <taxon>Anatilimnocola</taxon>
    </lineage>
</organism>
<dbReference type="KEGG" id="aagg:ETAA8_35590"/>
<keyword evidence="2" id="KW-1185">Reference proteome</keyword>
<accession>A0A517YE08</accession>
<gene>
    <name evidence="1" type="ORF">ETAA8_35590</name>
</gene>
<evidence type="ECO:0000313" key="1">
    <source>
        <dbReference type="EMBL" id="QDU28459.1"/>
    </source>
</evidence>
<protein>
    <submittedName>
        <fullName evidence="1">Uncharacterized protein</fullName>
    </submittedName>
</protein>
<sequence>MLVDVSQQAPRKLYVPYVHVHNFFSMLSSVGDLLGGLPVWEQEGQQVSEQPVLFIAEKIKAVTGPLQTAQPLIAQVLPWLAMGTTHRPLPRLSGPSCWNTRHRLVASSYHELAAEIAEGLMRDLAFLGDHHALLMAPDLQHLTDLKFVTDGLGELAQHGWKWPLMQRCAAESGALRGLLRQEFLRAWAQMPIRADELTGTNSEDRPVLDQLPENGCSQRDFYFFRLKSQNRKPAEIRNAWNSKPVGERKEIAPGCCGTVSIEVVRKQLKRMQKKAPSA</sequence>
<name>A0A517YE08_9BACT</name>
<dbReference type="AlphaFoldDB" id="A0A517YE08"/>